<dbReference type="Gene3D" id="1.10.10.60">
    <property type="entry name" value="Homeodomain-like"/>
    <property type="match status" value="1"/>
</dbReference>
<evidence type="ECO:0000259" key="6">
    <source>
        <dbReference type="PROSITE" id="PS50090"/>
    </source>
</evidence>
<evidence type="ECO:0000256" key="2">
    <source>
        <dbReference type="ARBA" id="ARBA00022771"/>
    </source>
</evidence>
<evidence type="ECO:0000256" key="5">
    <source>
        <dbReference type="SAM" id="MobiDB-lite"/>
    </source>
</evidence>
<evidence type="ECO:0000313" key="8">
    <source>
        <dbReference type="EMBL" id="CAD8846186.1"/>
    </source>
</evidence>
<feature type="domain" description="Myb-like" evidence="6">
    <location>
        <begin position="233"/>
        <end position="278"/>
    </location>
</feature>
<dbReference type="InterPro" id="IPR008913">
    <property type="entry name" value="Znf_CHY"/>
</dbReference>
<dbReference type="CDD" id="cd11605">
    <property type="entry name" value="RWD_DRWD_ELF-like"/>
    <property type="match status" value="1"/>
</dbReference>
<dbReference type="InterPro" id="IPR009057">
    <property type="entry name" value="Homeodomain-like_sf"/>
</dbReference>
<evidence type="ECO:0008006" key="9">
    <source>
        <dbReference type="Google" id="ProtNLM"/>
    </source>
</evidence>
<feature type="domain" description="CHY-type" evidence="7">
    <location>
        <begin position="504"/>
        <end position="571"/>
    </location>
</feature>
<reference evidence="8" key="1">
    <citation type="submission" date="2021-01" db="EMBL/GenBank/DDBJ databases">
        <authorList>
            <person name="Corre E."/>
            <person name="Pelletier E."/>
            <person name="Niang G."/>
            <person name="Scheremetjew M."/>
            <person name="Finn R."/>
            <person name="Kale V."/>
            <person name="Holt S."/>
            <person name="Cochrane G."/>
            <person name="Meng A."/>
            <person name="Brown T."/>
            <person name="Cohen L."/>
        </authorList>
    </citation>
    <scope>NUCLEOTIDE SEQUENCE</scope>
</reference>
<keyword evidence="3" id="KW-0862">Zinc</keyword>
<dbReference type="InterPro" id="IPR037274">
    <property type="entry name" value="Znf_CHY_sf"/>
</dbReference>
<keyword evidence="1" id="KW-0479">Metal-binding</keyword>
<protein>
    <recommendedName>
        <fullName evidence="9">CHY-type domain-containing protein</fullName>
    </recommendedName>
</protein>
<dbReference type="CDD" id="cd00167">
    <property type="entry name" value="SANT"/>
    <property type="match status" value="1"/>
</dbReference>
<name>A0A7S1A8V7_NOCSC</name>
<dbReference type="EMBL" id="HBFQ01029173">
    <property type="protein sequence ID" value="CAD8846186.1"/>
    <property type="molecule type" value="Transcribed_RNA"/>
</dbReference>
<dbReference type="PROSITE" id="PS50090">
    <property type="entry name" value="MYB_LIKE"/>
    <property type="match status" value="1"/>
</dbReference>
<dbReference type="InterPro" id="IPR001005">
    <property type="entry name" value="SANT/Myb"/>
</dbReference>
<sequence length="609" mass="67380">MGRVARVGGAQRPRRADPGAEFRLQKEAAAAECVAREQMRKVPLRAPVQAPSALSTWEAELWRLGRLYSESKDWRVEVDEGSGDRELRLTFCCSDPDWEAVNWAPEGLCFEVRVPASYPGGALPSLSVLGPEHLPSRFMELLPILFAESVTSSPLSSPMIYRALQHIDRHVVALWKRLRSAELLAEEQRAAAERAAFESVVAEKAASERRASDEREAERAALREQEAAHASISWTPHEQELLEAALVEFRDETDTKCRWKLIAAKVSRTPRECAARFQWCRSVALGRATPDTRVANLDMAEATASSSSTRPVQTCMSASEVKRQGVQAQLLDVLIEGFSSALTPKAVQLQVVCGRCKKPADVEVESRSLDSCEATWPCSVCKLELGVVLAPNICHAGDLTVAYVLGFGCHPTQWLRGDFEAVCGECGEAARVRNVMPGYRKRSNCGACHTALNLVVGGAQLLGPGVAQWSRVAEVEGERLATRRQMQAARVIERETLGVRLNEALPNKGTCKHMSKSFRWFRFPCCGRAFPCPTCHDDAMDHPHEWAKRMICGRCSHEQLCTNDECRHCGAAQTRSKSSFWEGGQGNRNVATMSKKDPHKYRGLSKANK</sequence>
<evidence type="ECO:0000256" key="4">
    <source>
        <dbReference type="PROSITE-ProRule" id="PRU00601"/>
    </source>
</evidence>
<dbReference type="AlphaFoldDB" id="A0A7S1A8V7"/>
<dbReference type="PROSITE" id="PS51266">
    <property type="entry name" value="ZF_CHY"/>
    <property type="match status" value="1"/>
</dbReference>
<dbReference type="SUPFAM" id="SSF161219">
    <property type="entry name" value="CHY zinc finger-like"/>
    <property type="match status" value="1"/>
</dbReference>
<evidence type="ECO:0000259" key="7">
    <source>
        <dbReference type="PROSITE" id="PS51266"/>
    </source>
</evidence>
<accession>A0A7S1A8V7</accession>
<keyword evidence="2 4" id="KW-0863">Zinc-finger</keyword>
<feature type="region of interest" description="Disordered" evidence="5">
    <location>
        <begin position="580"/>
        <end position="609"/>
    </location>
</feature>
<feature type="compositionally biased region" description="Basic residues" evidence="5">
    <location>
        <begin position="597"/>
        <end position="609"/>
    </location>
</feature>
<evidence type="ECO:0000256" key="3">
    <source>
        <dbReference type="ARBA" id="ARBA00022833"/>
    </source>
</evidence>
<dbReference type="SUPFAM" id="SSF46689">
    <property type="entry name" value="Homeodomain-like"/>
    <property type="match status" value="1"/>
</dbReference>
<evidence type="ECO:0000256" key="1">
    <source>
        <dbReference type="ARBA" id="ARBA00022723"/>
    </source>
</evidence>
<organism evidence="8">
    <name type="scientific">Noctiluca scintillans</name>
    <name type="common">Sea sparkle</name>
    <name type="synonym">Red tide dinoflagellate</name>
    <dbReference type="NCBI Taxonomy" id="2966"/>
    <lineage>
        <taxon>Eukaryota</taxon>
        <taxon>Sar</taxon>
        <taxon>Alveolata</taxon>
        <taxon>Dinophyceae</taxon>
        <taxon>Noctilucales</taxon>
        <taxon>Noctilucaceae</taxon>
        <taxon>Noctiluca</taxon>
    </lineage>
</organism>
<dbReference type="GO" id="GO:0008270">
    <property type="term" value="F:zinc ion binding"/>
    <property type="evidence" value="ECO:0007669"/>
    <property type="project" value="UniProtKB-KW"/>
</dbReference>
<proteinExistence type="predicted"/>
<gene>
    <name evidence="8" type="ORF">NSCI0253_LOCUS20536</name>
</gene>
<feature type="region of interest" description="Disordered" evidence="5">
    <location>
        <begin position="1"/>
        <end position="20"/>
    </location>
</feature>